<proteinExistence type="inferred from homology"/>
<reference evidence="10" key="1">
    <citation type="journal article" date="2019" name="Int. J. Syst. Evol. Microbiol.">
        <title>The Global Catalogue of Microorganisms (GCM) 10K type strain sequencing project: providing services to taxonomists for standard genome sequencing and annotation.</title>
        <authorList>
            <consortium name="The Broad Institute Genomics Platform"/>
            <consortium name="The Broad Institute Genome Sequencing Center for Infectious Disease"/>
            <person name="Wu L."/>
            <person name="Ma J."/>
        </authorList>
    </citation>
    <scope>NUCLEOTIDE SEQUENCE [LARGE SCALE GENOMIC DNA]</scope>
    <source>
        <strain evidence="10">JCM 17458</strain>
    </source>
</reference>
<evidence type="ECO:0000256" key="7">
    <source>
        <dbReference type="RuleBase" id="RU367016"/>
    </source>
</evidence>
<keyword evidence="4 7" id="KW-0812">Transmembrane</keyword>
<feature type="domain" description="VTT" evidence="8">
    <location>
        <begin position="34"/>
        <end position="159"/>
    </location>
</feature>
<dbReference type="EMBL" id="BAABAZ010000006">
    <property type="protein sequence ID" value="GAA4284471.1"/>
    <property type="molecule type" value="Genomic_DNA"/>
</dbReference>
<name>A0ABP8EKJ1_9MICO</name>
<keyword evidence="3 7" id="KW-1003">Cell membrane</keyword>
<evidence type="ECO:0000313" key="10">
    <source>
        <dbReference type="Proteomes" id="UP001501586"/>
    </source>
</evidence>
<feature type="transmembrane region" description="Helical" evidence="7">
    <location>
        <begin position="170"/>
        <end position="190"/>
    </location>
</feature>
<evidence type="ECO:0000256" key="2">
    <source>
        <dbReference type="ARBA" id="ARBA00010792"/>
    </source>
</evidence>
<organism evidence="9 10">
    <name type="scientific">Brevibacterium daeguense</name>
    <dbReference type="NCBI Taxonomy" id="909936"/>
    <lineage>
        <taxon>Bacteria</taxon>
        <taxon>Bacillati</taxon>
        <taxon>Actinomycetota</taxon>
        <taxon>Actinomycetes</taxon>
        <taxon>Micrococcales</taxon>
        <taxon>Brevibacteriaceae</taxon>
        <taxon>Brevibacterium</taxon>
    </lineage>
</organism>
<keyword evidence="6 7" id="KW-0472">Membrane</keyword>
<dbReference type="InterPro" id="IPR032816">
    <property type="entry name" value="VTT_dom"/>
</dbReference>
<gene>
    <name evidence="9" type="ORF">GCM10022261_20020</name>
</gene>
<feature type="transmembrane region" description="Helical" evidence="7">
    <location>
        <begin position="12"/>
        <end position="34"/>
    </location>
</feature>
<sequence length="213" mass="22656">MEAFLNLLEATIASPWLYVLIFAVTAIDALFPVVPAETLLITAGAYAAGDGGPSAIALVAVATLAALVGDFSCHLVGRGAGPLARRIRHRRRGAKAFAWASRGLHTRGGMIIIAARFVPGGRTAATFTSGTVRYPRSRFLMYAALAGFIWSVYSTGIGYAGGLAFREQPLIGVATGIGISLVLGFCFESFRRLRERRSQDPAPRGRPSLDLDM</sequence>
<evidence type="ECO:0000259" key="8">
    <source>
        <dbReference type="Pfam" id="PF09335"/>
    </source>
</evidence>
<keyword evidence="5 7" id="KW-1133">Transmembrane helix</keyword>
<feature type="transmembrane region" description="Helical" evidence="7">
    <location>
        <begin position="139"/>
        <end position="164"/>
    </location>
</feature>
<feature type="transmembrane region" description="Helical" evidence="7">
    <location>
        <begin position="54"/>
        <end position="77"/>
    </location>
</feature>
<dbReference type="Pfam" id="PF09335">
    <property type="entry name" value="VTT_dom"/>
    <property type="match status" value="1"/>
</dbReference>
<accession>A0ABP8EKJ1</accession>
<comment type="subcellular location">
    <subcellularLocation>
        <location evidence="1 7">Cell membrane</location>
        <topology evidence="1 7">Multi-pass membrane protein</topology>
    </subcellularLocation>
</comment>
<evidence type="ECO:0000256" key="3">
    <source>
        <dbReference type="ARBA" id="ARBA00022475"/>
    </source>
</evidence>
<protein>
    <submittedName>
        <fullName evidence="9">DedA family protein</fullName>
    </submittedName>
</protein>
<comment type="caution">
    <text evidence="9">The sequence shown here is derived from an EMBL/GenBank/DDBJ whole genome shotgun (WGS) entry which is preliminary data.</text>
</comment>
<evidence type="ECO:0000256" key="1">
    <source>
        <dbReference type="ARBA" id="ARBA00004651"/>
    </source>
</evidence>
<dbReference type="PANTHER" id="PTHR30353">
    <property type="entry name" value="INNER MEMBRANE PROTEIN DEDA-RELATED"/>
    <property type="match status" value="1"/>
</dbReference>
<dbReference type="PANTHER" id="PTHR30353:SF0">
    <property type="entry name" value="TRANSMEMBRANE PROTEIN"/>
    <property type="match status" value="1"/>
</dbReference>
<evidence type="ECO:0000256" key="4">
    <source>
        <dbReference type="ARBA" id="ARBA00022692"/>
    </source>
</evidence>
<evidence type="ECO:0000256" key="6">
    <source>
        <dbReference type="ARBA" id="ARBA00023136"/>
    </source>
</evidence>
<dbReference type="Proteomes" id="UP001501586">
    <property type="component" value="Unassembled WGS sequence"/>
</dbReference>
<dbReference type="InterPro" id="IPR032818">
    <property type="entry name" value="DedA-like"/>
</dbReference>
<evidence type="ECO:0000256" key="5">
    <source>
        <dbReference type="ARBA" id="ARBA00022989"/>
    </source>
</evidence>
<comment type="similarity">
    <text evidence="2 7">Belongs to the DedA family.</text>
</comment>
<keyword evidence="10" id="KW-1185">Reference proteome</keyword>
<evidence type="ECO:0000313" key="9">
    <source>
        <dbReference type="EMBL" id="GAA4284471.1"/>
    </source>
</evidence>
<dbReference type="RefSeq" id="WP_236866532.1">
    <property type="nucleotide sequence ID" value="NZ_BAABAZ010000006.1"/>
</dbReference>